<gene>
    <name evidence="2" type="ORF">OFY01_00790</name>
</gene>
<keyword evidence="1" id="KW-0812">Transmembrane</keyword>
<evidence type="ECO:0000313" key="3">
    <source>
        <dbReference type="Proteomes" id="UP001163064"/>
    </source>
</evidence>
<dbReference type="EMBL" id="JAPHNL010000001">
    <property type="protein sequence ID" value="MCX3058330.1"/>
    <property type="molecule type" value="Genomic_DNA"/>
</dbReference>
<dbReference type="RefSeq" id="WP_266595242.1">
    <property type="nucleotide sequence ID" value="NZ_JAPHNL010000001.1"/>
</dbReference>
<organism evidence="2 3">
    <name type="scientific">Streptomyces beihaiensis</name>
    <dbReference type="NCBI Taxonomy" id="2984495"/>
    <lineage>
        <taxon>Bacteria</taxon>
        <taxon>Bacillati</taxon>
        <taxon>Actinomycetota</taxon>
        <taxon>Actinomycetes</taxon>
        <taxon>Kitasatosporales</taxon>
        <taxon>Streptomycetaceae</taxon>
        <taxon>Streptomyces</taxon>
    </lineage>
</organism>
<name>A0ABT3TQD5_9ACTN</name>
<accession>A0ABT3TQD5</accession>
<evidence type="ECO:0000313" key="2">
    <source>
        <dbReference type="EMBL" id="MCX3058330.1"/>
    </source>
</evidence>
<comment type="caution">
    <text evidence="2">The sequence shown here is derived from an EMBL/GenBank/DDBJ whole genome shotgun (WGS) entry which is preliminary data.</text>
</comment>
<proteinExistence type="predicted"/>
<keyword evidence="1" id="KW-0472">Membrane</keyword>
<dbReference type="Proteomes" id="UP001163064">
    <property type="component" value="Unassembled WGS sequence"/>
</dbReference>
<feature type="transmembrane region" description="Helical" evidence="1">
    <location>
        <begin position="12"/>
        <end position="35"/>
    </location>
</feature>
<evidence type="ECO:0000256" key="1">
    <source>
        <dbReference type="SAM" id="Phobius"/>
    </source>
</evidence>
<keyword evidence="1" id="KW-1133">Transmembrane helix</keyword>
<reference evidence="2" key="1">
    <citation type="submission" date="2022-10" db="EMBL/GenBank/DDBJ databases">
        <title>Streptomyces beihaiensis sp. nov., a chitin degrading actinobacterium, isolated from shrimp pond soil.</title>
        <authorList>
            <person name="Xie J."/>
            <person name="Shen N."/>
        </authorList>
    </citation>
    <scope>NUCLEOTIDE SEQUENCE</scope>
    <source>
        <strain evidence="2">GXMU-J5</strain>
    </source>
</reference>
<protein>
    <submittedName>
        <fullName evidence="2">Uncharacterized protein</fullName>
    </submittedName>
</protein>
<keyword evidence="3" id="KW-1185">Reference proteome</keyword>
<sequence length="57" mass="5980">MSVLSLIDDCALLAGASGVLFTAGVATVAAASILARSPARRRDARETLKILLMKRHT</sequence>